<dbReference type="Proteomes" id="UP000694397">
    <property type="component" value="Chromosome 14"/>
</dbReference>
<dbReference type="InterPro" id="IPR053012">
    <property type="entry name" value="ER-organelle_contact"/>
</dbReference>
<organism evidence="2 3">
    <name type="scientific">Scleropages formosus</name>
    <name type="common">Asian bonytongue</name>
    <name type="synonym">Osteoglossum formosum</name>
    <dbReference type="NCBI Taxonomy" id="113540"/>
    <lineage>
        <taxon>Eukaryota</taxon>
        <taxon>Metazoa</taxon>
        <taxon>Chordata</taxon>
        <taxon>Craniata</taxon>
        <taxon>Vertebrata</taxon>
        <taxon>Euteleostomi</taxon>
        <taxon>Actinopterygii</taxon>
        <taxon>Neopterygii</taxon>
        <taxon>Teleostei</taxon>
        <taxon>Osteoglossocephala</taxon>
        <taxon>Osteoglossomorpha</taxon>
        <taxon>Osteoglossiformes</taxon>
        <taxon>Osteoglossidae</taxon>
        <taxon>Scleropages</taxon>
    </lineage>
</organism>
<keyword evidence="3" id="KW-1185">Reference proteome</keyword>
<dbReference type="InterPro" id="IPR001251">
    <property type="entry name" value="CRAL-TRIO_dom"/>
</dbReference>
<reference evidence="2" key="2">
    <citation type="submission" date="2025-08" db="UniProtKB">
        <authorList>
            <consortium name="Ensembl"/>
        </authorList>
    </citation>
    <scope>IDENTIFICATION</scope>
</reference>
<evidence type="ECO:0000313" key="3">
    <source>
        <dbReference type="Proteomes" id="UP000694397"/>
    </source>
</evidence>
<name>A0A8C9TMJ6_SCLFO</name>
<dbReference type="SUPFAM" id="SSF46938">
    <property type="entry name" value="CRAL/TRIO N-terminal domain"/>
    <property type="match status" value="1"/>
</dbReference>
<feature type="domain" description="CRAL-TRIO" evidence="1">
    <location>
        <begin position="101"/>
        <end position="243"/>
    </location>
</feature>
<dbReference type="Gene3D" id="3.40.525.10">
    <property type="entry name" value="CRAL-TRIO lipid binding domain"/>
    <property type="match status" value="1"/>
</dbReference>
<sequence>IINLFIFLAQQDMEKKIEETRQRFQNEYLKDSSDRYDSRDVDRLLRDDLLVDGYLTWRFFVVDDALKMIDESFQWRKEFRVNDLAEGLVPKWTFETGAVYIHGYDKEGNRLFWFNVRKHFKDSKTVRDKKSYVAFWLERHVVQHPDMPITVVFDMSDTSLSNIDLEFVKYIISCFKVYYPKLLSKMLMYEMPWIMNAAWKIVKTWLSPEAINKLKFLSKSEIQSYIDTEQLPSHMGGTDSFKYTYPPLPDEDSHSSIAKNGPCDKVEENGVLDGAVMPKKVSHSLSQLQKCLITVANITKNQLTSAMYEVNPCNTSCEPGTSVDAAASLHGGTVVVLKLIVAMAAEMEQNLREYFPDIAQLIQKHIQ</sequence>
<dbReference type="PROSITE" id="PS50191">
    <property type="entry name" value="CRAL_TRIO"/>
    <property type="match status" value="1"/>
</dbReference>
<reference evidence="2 3" key="1">
    <citation type="submission" date="2019-04" db="EMBL/GenBank/DDBJ databases">
        <authorList>
            <consortium name="Wellcome Sanger Institute Data Sharing"/>
        </authorList>
    </citation>
    <scope>NUCLEOTIDE SEQUENCE [LARGE SCALE GENOMIC DNA]</scope>
</reference>
<dbReference type="GO" id="GO:0012505">
    <property type="term" value="C:endomembrane system"/>
    <property type="evidence" value="ECO:0007669"/>
    <property type="project" value="TreeGrafter"/>
</dbReference>
<dbReference type="PANTHER" id="PTHR46384:SF1">
    <property type="entry name" value="MOTILE SPERM DOMAIN-CONTAINING PROTEIN 2"/>
    <property type="match status" value="1"/>
</dbReference>
<dbReference type="Pfam" id="PF00650">
    <property type="entry name" value="CRAL_TRIO"/>
    <property type="match status" value="1"/>
</dbReference>
<dbReference type="AlphaFoldDB" id="A0A8C9TMJ6"/>
<evidence type="ECO:0000259" key="1">
    <source>
        <dbReference type="PROSITE" id="PS50191"/>
    </source>
</evidence>
<dbReference type="SUPFAM" id="SSF52087">
    <property type="entry name" value="CRAL/TRIO domain"/>
    <property type="match status" value="1"/>
</dbReference>
<dbReference type="GeneTree" id="ENSGT00390000016713"/>
<gene>
    <name evidence="2" type="primary">MOSPD2</name>
    <name evidence="2" type="synonym">LOC108920429</name>
</gene>
<protein>
    <submittedName>
        <fullName evidence="2">Motile sperm domain containing 2</fullName>
    </submittedName>
</protein>
<dbReference type="Ensembl" id="ENSSFOT00015077821.1">
    <property type="protein sequence ID" value="ENSSFOP00015050350.1"/>
    <property type="gene ID" value="ENSSFOG00015003460.2"/>
</dbReference>
<evidence type="ECO:0000313" key="2">
    <source>
        <dbReference type="Ensembl" id="ENSSFOP00015050350.1"/>
    </source>
</evidence>
<accession>A0A8C9TMJ6</accession>
<dbReference type="GO" id="GO:0140284">
    <property type="term" value="C:endoplasmic reticulum-endosome membrane contact site"/>
    <property type="evidence" value="ECO:0007669"/>
    <property type="project" value="TreeGrafter"/>
</dbReference>
<proteinExistence type="predicted"/>
<reference evidence="2" key="3">
    <citation type="submission" date="2025-09" db="UniProtKB">
        <authorList>
            <consortium name="Ensembl"/>
        </authorList>
    </citation>
    <scope>IDENTIFICATION</scope>
</reference>
<dbReference type="CDD" id="cd00170">
    <property type="entry name" value="SEC14"/>
    <property type="match status" value="1"/>
</dbReference>
<dbReference type="OrthoDB" id="8517068at2759"/>
<dbReference type="PANTHER" id="PTHR46384">
    <property type="entry name" value="MOTILE SPERM DOMAIN-CONTAINING PROTEIN 2"/>
    <property type="match status" value="1"/>
</dbReference>
<dbReference type="SMART" id="SM00516">
    <property type="entry name" value="SEC14"/>
    <property type="match status" value="1"/>
</dbReference>
<dbReference type="InterPro" id="IPR036273">
    <property type="entry name" value="CRAL/TRIO_N_dom_sf"/>
</dbReference>
<dbReference type="InterPro" id="IPR036865">
    <property type="entry name" value="CRAL-TRIO_dom_sf"/>
</dbReference>